<protein>
    <submittedName>
        <fullName evidence="7">UbiA family prenyltransferase</fullName>
    </submittedName>
</protein>
<comment type="caution">
    <text evidence="7">The sequence shown here is derived from an EMBL/GenBank/DDBJ whole genome shotgun (WGS) entry which is preliminary data.</text>
</comment>
<dbReference type="Pfam" id="PF12710">
    <property type="entry name" value="HAD"/>
    <property type="match status" value="1"/>
</dbReference>
<dbReference type="InterPro" id="IPR036412">
    <property type="entry name" value="HAD-like_sf"/>
</dbReference>
<dbReference type="SUPFAM" id="SSF56784">
    <property type="entry name" value="HAD-like"/>
    <property type="match status" value="1"/>
</dbReference>
<evidence type="ECO:0000256" key="2">
    <source>
        <dbReference type="ARBA" id="ARBA00022475"/>
    </source>
</evidence>
<name>A0ABT3GKW1_9BACT</name>
<keyword evidence="2" id="KW-1003">Cell membrane</keyword>
<keyword evidence="4 6" id="KW-1133">Transmembrane helix</keyword>
<feature type="transmembrane region" description="Helical" evidence="6">
    <location>
        <begin position="341"/>
        <end position="359"/>
    </location>
</feature>
<evidence type="ECO:0000256" key="1">
    <source>
        <dbReference type="ARBA" id="ARBA00004141"/>
    </source>
</evidence>
<feature type="transmembrane region" description="Helical" evidence="6">
    <location>
        <begin position="422"/>
        <end position="439"/>
    </location>
</feature>
<gene>
    <name evidence="7" type="ORF">OKA05_16445</name>
</gene>
<dbReference type="InterPro" id="IPR023214">
    <property type="entry name" value="HAD_sf"/>
</dbReference>
<dbReference type="RefSeq" id="WP_264488266.1">
    <property type="nucleotide sequence ID" value="NZ_JAPDDT010000007.1"/>
</dbReference>
<comment type="subcellular location">
    <subcellularLocation>
        <location evidence="1">Membrane</location>
        <topology evidence="1">Multi-pass membrane protein</topology>
    </subcellularLocation>
</comment>
<feature type="transmembrane region" description="Helical" evidence="6">
    <location>
        <begin position="221"/>
        <end position="241"/>
    </location>
</feature>
<evidence type="ECO:0000313" key="8">
    <source>
        <dbReference type="Proteomes" id="UP001320876"/>
    </source>
</evidence>
<dbReference type="EMBL" id="JAPDDT010000007">
    <property type="protein sequence ID" value="MCW1924158.1"/>
    <property type="molecule type" value="Genomic_DNA"/>
</dbReference>
<evidence type="ECO:0000256" key="5">
    <source>
        <dbReference type="ARBA" id="ARBA00023136"/>
    </source>
</evidence>
<dbReference type="NCBIfam" id="NF006088">
    <property type="entry name" value="PRK08238.1"/>
    <property type="match status" value="1"/>
</dbReference>
<feature type="transmembrane region" description="Helical" evidence="6">
    <location>
        <begin position="314"/>
        <end position="335"/>
    </location>
</feature>
<evidence type="ECO:0000256" key="3">
    <source>
        <dbReference type="ARBA" id="ARBA00022692"/>
    </source>
</evidence>
<evidence type="ECO:0000256" key="4">
    <source>
        <dbReference type="ARBA" id="ARBA00022989"/>
    </source>
</evidence>
<sequence length="480" mass="53160">MSRAATDIPLCVDLDGTLIKSDLLHESLLRLLRHRPWMALRLPLWMAGGKTRLKSRLAAVLPEAATPPPQREDLMDFLKSEQDSGRAVYLVTASHQAAVEQVSGVFPFDEVIASTDTLNLKGENKANLLVERFGEKGFDYAGDSRADEAVWRRARKAIVVHRSARRIRQLEETFEVDRSFQPVGTTWRDWVKALRVHQWAKNLLIAVPFLVGHHYHAGWQIAGLLTAFLSMSLCASGTYLWNDLLDLEYDRAHPRKRNRLAASGKTSIPRVVIASVAMVAAGLGTGFMLSPAFGLLLMGYIVATLSYSLHFKKVAIADIFLLAMLYLSRVIGGILISEAVVSFWLFNFTFLLFVSLAAAKRFVELKTVTDAGAGSIQGRGYRADDLSVVSQLGVASGVASCIVLGLYSNSEQVTSLYQRPEWFWGICVVAFYWITRIWFITHRGEMHDDPVVFALKDPGTWVLGLIGIACVLLAAPLPAS</sequence>
<dbReference type="Gene3D" id="1.10.357.140">
    <property type="entry name" value="UbiA prenyltransferase"/>
    <property type="match status" value="1"/>
</dbReference>
<keyword evidence="5 6" id="KW-0472">Membrane</keyword>
<dbReference type="InterPro" id="IPR000537">
    <property type="entry name" value="UbiA_prenyltransferase"/>
</dbReference>
<dbReference type="CDD" id="cd13963">
    <property type="entry name" value="PT_UbiA_2"/>
    <property type="match status" value="1"/>
</dbReference>
<feature type="transmembrane region" description="Helical" evidence="6">
    <location>
        <begin position="460"/>
        <end position="479"/>
    </location>
</feature>
<dbReference type="Pfam" id="PF01040">
    <property type="entry name" value="UbiA"/>
    <property type="match status" value="1"/>
</dbReference>
<proteinExistence type="predicted"/>
<evidence type="ECO:0000313" key="7">
    <source>
        <dbReference type="EMBL" id="MCW1924158.1"/>
    </source>
</evidence>
<keyword evidence="3 6" id="KW-0812">Transmembrane</keyword>
<feature type="transmembrane region" description="Helical" evidence="6">
    <location>
        <begin position="272"/>
        <end position="302"/>
    </location>
</feature>
<dbReference type="InterPro" id="IPR044878">
    <property type="entry name" value="UbiA_sf"/>
</dbReference>
<accession>A0ABT3GKW1</accession>
<dbReference type="Proteomes" id="UP001320876">
    <property type="component" value="Unassembled WGS sequence"/>
</dbReference>
<keyword evidence="8" id="KW-1185">Reference proteome</keyword>
<dbReference type="Gene3D" id="3.40.50.1000">
    <property type="entry name" value="HAD superfamily/HAD-like"/>
    <property type="match status" value="1"/>
</dbReference>
<evidence type="ECO:0000256" key="6">
    <source>
        <dbReference type="SAM" id="Phobius"/>
    </source>
</evidence>
<feature type="transmembrane region" description="Helical" evidence="6">
    <location>
        <begin position="386"/>
        <end position="407"/>
    </location>
</feature>
<reference evidence="7 8" key="1">
    <citation type="submission" date="2022-10" db="EMBL/GenBank/DDBJ databases">
        <title>Luteolibacter arcticus strain CCTCC AB 2014275, whole genome shotgun sequencing project.</title>
        <authorList>
            <person name="Zhao G."/>
            <person name="Shen L."/>
        </authorList>
    </citation>
    <scope>NUCLEOTIDE SEQUENCE [LARGE SCALE GENOMIC DNA]</scope>
    <source>
        <strain evidence="7 8">CCTCC AB 2014275</strain>
    </source>
</reference>
<organism evidence="7 8">
    <name type="scientific">Luteolibacter arcticus</name>
    <dbReference type="NCBI Taxonomy" id="1581411"/>
    <lineage>
        <taxon>Bacteria</taxon>
        <taxon>Pseudomonadati</taxon>
        <taxon>Verrucomicrobiota</taxon>
        <taxon>Verrucomicrobiia</taxon>
        <taxon>Verrucomicrobiales</taxon>
        <taxon>Verrucomicrobiaceae</taxon>
        <taxon>Luteolibacter</taxon>
    </lineage>
</organism>